<keyword evidence="1" id="KW-0472">Membrane</keyword>
<dbReference type="EMBL" id="FOXA01000005">
    <property type="protein sequence ID" value="SFP34005.1"/>
    <property type="molecule type" value="Genomic_DNA"/>
</dbReference>
<keyword evidence="1" id="KW-0812">Transmembrane</keyword>
<sequence length="136" mass="14619">MADTEHEKHHRTTAQLLSDAMGHINGLFRKEIDLVRAEVNESLNHAGVAVGLLVAAVVVVLTGLDVVSAAIVAGLVELGLEPGWAALIVGVVYFFIAYLMARKGLNELREISIAPKRVADNVRKDAEAIRGTENAR</sequence>
<reference evidence="2 3" key="1">
    <citation type="submission" date="2016-10" db="EMBL/GenBank/DDBJ databases">
        <authorList>
            <person name="de Groot N.N."/>
        </authorList>
    </citation>
    <scope>NUCLEOTIDE SEQUENCE [LARGE SCALE GENOMIC DNA]</scope>
    <source>
        <strain evidence="2 3">DSM 19547</strain>
    </source>
</reference>
<dbReference type="Pfam" id="PF07332">
    <property type="entry name" value="Phage_holin_3_6"/>
    <property type="match status" value="1"/>
</dbReference>
<dbReference type="OrthoDB" id="7865288at2"/>
<dbReference type="Proteomes" id="UP000199356">
    <property type="component" value="Unassembled WGS sequence"/>
</dbReference>
<name>A0A1I5PIY4_9RHOB</name>
<dbReference type="STRING" id="441119.SAMN04488047_105127"/>
<feature type="transmembrane region" description="Helical" evidence="1">
    <location>
        <begin position="82"/>
        <end position="101"/>
    </location>
</feature>
<evidence type="ECO:0000313" key="3">
    <source>
        <dbReference type="Proteomes" id="UP000199356"/>
    </source>
</evidence>
<organism evidence="2 3">
    <name type="scientific">Tranquillimonas alkanivorans</name>
    <dbReference type="NCBI Taxonomy" id="441119"/>
    <lineage>
        <taxon>Bacteria</taxon>
        <taxon>Pseudomonadati</taxon>
        <taxon>Pseudomonadota</taxon>
        <taxon>Alphaproteobacteria</taxon>
        <taxon>Rhodobacterales</taxon>
        <taxon>Roseobacteraceae</taxon>
        <taxon>Tranquillimonas</taxon>
    </lineage>
</organism>
<feature type="transmembrane region" description="Helical" evidence="1">
    <location>
        <begin position="46"/>
        <end position="76"/>
    </location>
</feature>
<dbReference type="InterPro" id="IPR009937">
    <property type="entry name" value="Phage_holin_3_6"/>
</dbReference>
<proteinExistence type="predicted"/>
<keyword evidence="3" id="KW-1185">Reference proteome</keyword>
<accession>A0A1I5PIY4</accession>
<gene>
    <name evidence="2" type="ORF">SAMN04488047_105127</name>
</gene>
<evidence type="ECO:0000256" key="1">
    <source>
        <dbReference type="SAM" id="Phobius"/>
    </source>
</evidence>
<protein>
    <submittedName>
        <fullName evidence="2">Putative Holin-X, holin superfamily III</fullName>
    </submittedName>
</protein>
<evidence type="ECO:0000313" key="2">
    <source>
        <dbReference type="EMBL" id="SFP34005.1"/>
    </source>
</evidence>
<dbReference type="RefSeq" id="WP_093420342.1">
    <property type="nucleotide sequence ID" value="NZ_FOXA01000005.1"/>
</dbReference>
<keyword evidence="1" id="KW-1133">Transmembrane helix</keyword>
<dbReference type="AlphaFoldDB" id="A0A1I5PIY4"/>